<feature type="binding site" evidence="2">
    <location>
        <position position="56"/>
    </location>
    <ligand>
        <name>Zn(2+)</name>
        <dbReference type="ChEBI" id="CHEBI:29105"/>
    </ligand>
</feature>
<dbReference type="InterPro" id="IPR012934">
    <property type="entry name" value="Znf_AD"/>
</dbReference>
<evidence type="ECO:0000259" key="3">
    <source>
        <dbReference type="PROSITE" id="PS50157"/>
    </source>
</evidence>
<keyword evidence="5" id="KW-1185">Reference proteome</keyword>
<dbReference type="Gene3D" id="3.40.1800.20">
    <property type="match status" value="1"/>
</dbReference>
<keyword evidence="1" id="KW-0863">Zinc-finger</keyword>
<dbReference type="GeneID" id="121502283"/>
<evidence type="ECO:0000256" key="1">
    <source>
        <dbReference type="PROSITE-ProRule" id="PRU00042"/>
    </source>
</evidence>
<dbReference type="InterPro" id="IPR013087">
    <property type="entry name" value="Znf_C2H2_type"/>
</dbReference>
<sequence>MEIQICRACLGTSPAMINIFEDAPGLGISIADMITQCTPYEISKGDCYPKNICDSCLHCARAAFEIRQTIEKSHQKILQLKNRKVLTANLRQDVCSPEIKKPHKCTYCQKAFKKKWHLQEHTQIL</sequence>
<reference evidence="6" key="1">
    <citation type="submission" date="2025-08" db="UniProtKB">
        <authorList>
            <consortium name="RefSeq"/>
        </authorList>
    </citation>
    <scope>IDENTIFICATION</scope>
    <source>
        <strain evidence="6">14028-0561.14</strain>
        <tissue evidence="6">Whole fly</tissue>
    </source>
</reference>
<dbReference type="SUPFAM" id="SSF57716">
    <property type="entry name" value="Glucocorticoid receptor-like (DNA-binding domain)"/>
    <property type="match status" value="1"/>
</dbReference>
<dbReference type="RefSeq" id="XP_070141463.1">
    <property type="nucleotide sequence ID" value="XM_070285362.1"/>
</dbReference>
<dbReference type="Proteomes" id="UP001652661">
    <property type="component" value="Chromosome 3L"/>
</dbReference>
<dbReference type="PROSITE" id="PS50157">
    <property type="entry name" value="ZINC_FINGER_C2H2_2"/>
    <property type="match status" value="1"/>
</dbReference>
<feature type="domain" description="ZAD" evidence="4">
    <location>
        <begin position="4"/>
        <end position="80"/>
    </location>
</feature>
<accession>A0ABM4GFH8</accession>
<evidence type="ECO:0000313" key="6">
    <source>
        <dbReference type="RefSeq" id="XP_070141463.1"/>
    </source>
</evidence>
<name>A0ABM4GFH8_DROKI</name>
<dbReference type="Pfam" id="PF07776">
    <property type="entry name" value="zf-AD"/>
    <property type="match status" value="1"/>
</dbReference>
<keyword evidence="2" id="KW-0862">Zinc</keyword>
<keyword evidence="2" id="KW-0479">Metal-binding</keyword>
<evidence type="ECO:0000256" key="2">
    <source>
        <dbReference type="PROSITE-ProRule" id="PRU01263"/>
    </source>
</evidence>
<gene>
    <name evidence="6" type="primary">LOC121502283</name>
</gene>
<dbReference type="SUPFAM" id="SSF57667">
    <property type="entry name" value="beta-beta-alpha zinc fingers"/>
    <property type="match status" value="1"/>
</dbReference>
<dbReference type="InterPro" id="IPR036236">
    <property type="entry name" value="Znf_C2H2_sf"/>
</dbReference>
<feature type="binding site" evidence="2">
    <location>
        <position position="53"/>
    </location>
    <ligand>
        <name>Zn(2+)</name>
        <dbReference type="ChEBI" id="CHEBI:29105"/>
    </ligand>
</feature>
<proteinExistence type="predicted"/>
<feature type="domain" description="C2H2-type" evidence="3">
    <location>
        <begin position="103"/>
        <end position="125"/>
    </location>
</feature>
<evidence type="ECO:0000313" key="5">
    <source>
        <dbReference type="Proteomes" id="UP001652661"/>
    </source>
</evidence>
<dbReference type="PROSITE" id="PS51915">
    <property type="entry name" value="ZAD"/>
    <property type="match status" value="1"/>
</dbReference>
<feature type="binding site" evidence="2">
    <location>
        <position position="9"/>
    </location>
    <ligand>
        <name>Zn(2+)</name>
        <dbReference type="ChEBI" id="CHEBI:29105"/>
    </ligand>
</feature>
<feature type="binding site" evidence="2">
    <location>
        <position position="6"/>
    </location>
    <ligand>
        <name>Zn(2+)</name>
        <dbReference type="ChEBI" id="CHEBI:29105"/>
    </ligand>
</feature>
<protein>
    <submittedName>
        <fullName evidence="6">Zinc finger protein Paris-like isoform X2</fullName>
    </submittedName>
</protein>
<organism evidence="5 6">
    <name type="scientific">Drosophila kikkawai</name>
    <name type="common">Fruit fly</name>
    <dbReference type="NCBI Taxonomy" id="30033"/>
    <lineage>
        <taxon>Eukaryota</taxon>
        <taxon>Metazoa</taxon>
        <taxon>Ecdysozoa</taxon>
        <taxon>Arthropoda</taxon>
        <taxon>Hexapoda</taxon>
        <taxon>Insecta</taxon>
        <taxon>Pterygota</taxon>
        <taxon>Neoptera</taxon>
        <taxon>Endopterygota</taxon>
        <taxon>Diptera</taxon>
        <taxon>Brachycera</taxon>
        <taxon>Muscomorpha</taxon>
        <taxon>Ephydroidea</taxon>
        <taxon>Drosophilidae</taxon>
        <taxon>Drosophila</taxon>
        <taxon>Sophophora</taxon>
    </lineage>
</organism>
<dbReference type="Gene3D" id="3.30.160.60">
    <property type="entry name" value="Classic Zinc Finger"/>
    <property type="match status" value="1"/>
</dbReference>
<evidence type="ECO:0000259" key="4">
    <source>
        <dbReference type="PROSITE" id="PS51915"/>
    </source>
</evidence>
<dbReference type="SMART" id="SM00868">
    <property type="entry name" value="zf-AD"/>
    <property type="match status" value="1"/>
</dbReference>